<reference evidence="2 3" key="1">
    <citation type="journal article" date="2011" name="J. Bacteriol.">
        <title>Genome sequence of the mercury-methylating and pleomorphic Desulfovibrio africanus Strain Walvis Bay.</title>
        <authorList>
            <person name="Brown S.D."/>
            <person name="Wall J.D."/>
            <person name="Kucken A.M."/>
            <person name="Gilmour C.C."/>
            <person name="Podar M."/>
            <person name="Brandt C.C."/>
            <person name="Teshima H."/>
            <person name="Detter J.C."/>
            <person name="Han C.S."/>
            <person name="Land M.L."/>
            <person name="Lucas S."/>
            <person name="Han J."/>
            <person name="Pennacchio L."/>
            <person name="Nolan M."/>
            <person name="Pitluck S."/>
            <person name="Woyke T."/>
            <person name="Goodwin L."/>
            <person name="Palumbo A.V."/>
            <person name="Elias D.A."/>
        </authorList>
    </citation>
    <scope>NUCLEOTIDE SEQUENCE [LARGE SCALE GENOMIC DNA]</scope>
    <source>
        <strain evidence="2 3">Walvis Bay</strain>
    </source>
</reference>
<dbReference type="STRING" id="690850.Desaf_2043"/>
<dbReference type="HOGENOM" id="CLU_1608219_0_0_7"/>
<keyword evidence="2" id="KW-0808">Transferase</keyword>
<dbReference type="AlphaFoldDB" id="F3Z3K0"/>
<dbReference type="Pfam" id="PF10114">
    <property type="entry name" value="PocR"/>
    <property type="match status" value="1"/>
</dbReference>
<dbReference type="Proteomes" id="UP000007844">
    <property type="component" value="Chromosome"/>
</dbReference>
<evidence type="ECO:0000259" key="1">
    <source>
        <dbReference type="Pfam" id="PF10114"/>
    </source>
</evidence>
<accession>F3Z3K0</accession>
<keyword evidence="3" id="KW-1185">Reference proteome</keyword>
<dbReference type="RefSeq" id="WP_014260117.1">
    <property type="nucleotide sequence ID" value="NC_016629.1"/>
</dbReference>
<evidence type="ECO:0000313" key="3">
    <source>
        <dbReference type="Proteomes" id="UP000007844"/>
    </source>
</evidence>
<proteinExistence type="predicted"/>
<dbReference type="GO" id="GO:0016301">
    <property type="term" value="F:kinase activity"/>
    <property type="evidence" value="ECO:0007669"/>
    <property type="project" value="UniProtKB-KW"/>
</dbReference>
<name>F3Z3K0_DESAF</name>
<evidence type="ECO:0000313" key="2">
    <source>
        <dbReference type="EMBL" id="EGJ50372.1"/>
    </source>
</evidence>
<keyword evidence="2" id="KW-0418">Kinase</keyword>
<dbReference type="EMBL" id="CP003221">
    <property type="protein sequence ID" value="EGJ50372.1"/>
    <property type="molecule type" value="Genomic_DNA"/>
</dbReference>
<gene>
    <name evidence="2" type="ORF">Desaf_2043</name>
</gene>
<dbReference type="KEGG" id="daf:Desaf_2043"/>
<protein>
    <submittedName>
        <fullName evidence="2">Transcriptional regulator, histidine kinase sensor</fullName>
    </submittedName>
</protein>
<dbReference type="eggNOG" id="COG4936">
    <property type="taxonomic scope" value="Bacteria"/>
</dbReference>
<feature type="domain" description="PocR" evidence="1">
    <location>
        <begin position="5"/>
        <end position="157"/>
    </location>
</feature>
<dbReference type="InterPro" id="IPR018771">
    <property type="entry name" value="PocR_dom"/>
</dbReference>
<sequence length="162" mass="17929">MILTDIMPVDGWRKLEEELHAFSHMNSCVFDSQGRRITDYANWGNKLCPRIKSNPQGLQAICACANQVIARHAEQRQDAVLEECDAGFAKLVVPVIREGQFLGVVGCCGLLLDGSHIESDYVSRVTGLPVTEIEDLAVSIPAISRQRAHEIIAFIQKRLTAL</sequence>
<organism evidence="2 3">
    <name type="scientific">Desulfocurvibacter africanus subsp. africanus str. Walvis Bay</name>
    <dbReference type="NCBI Taxonomy" id="690850"/>
    <lineage>
        <taxon>Bacteria</taxon>
        <taxon>Pseudomonadati</taxon>
        <taxon>Thermodesulfobacteriota</taxon>
        <taxon>Desulfovibrionia</taxon>
        <taxon>Desulfovibrionales</taxon>
        <taxon>Desulfovibrionaceae</taxon>
        <taxon>Desulfocurvibacter</taxon>
    </lineage>
</organism>